<evidence type="ECO:0000256" key="11">
    <source>
        <dbReference type="ARBA" id="ARBA00078669"/>
    </source>
</evidence>
<evidence type="ECO:0000256" key="12">
    <source>
        <dbReference type="ARBA" id="ARBA00080190"/>
    </source>
</evidence>
<name>A0ABD2QJ31_9PLAT</name>
<evidence type="ECO:0000256" key="1">
    <source>
        <dbReference type="ARBA" id="ARBA00004230"/>
    </source>
</evidence>
<feature type="compositionally biased region" description="Low complexity" evidence="14">
    <location>
        <begin position="187"/>
        <end position="196"/>
    </location>
</feature>
<evidence type="ECO:0000256" key="8">
    <source>
        <dbReference type="ARBA" id="ARBA00064985"/>
    </source>
</evidence>
<dbReference type="FunFam" id="1.10.287.110:FF:000033">
    <property type="entry name" value="dnaJ homolog subfamily B member 13"/>
    <property type="match status" value="1"/>
</dbReference>
<dbReference type="Proteomes" id="UP001626550">
    <property type="component" value="Unassembled WGS sequence"/>
</dbReference>
<dbReference type="CDD" id="cd10747">
    <property type="entry name" value="DnaJ_C"/>
    <property type="match status" value="1"/>
</dbReference>
<sequence>MYIFSRIQDGFKLWHIFKNFTKNLEAPYVMGKDYYSTLGIKKEASADEIKAAYRKMALKYHPDKNKSPGAEEKFKEVAEAYEVLSDPQKKTVYDKYGEDGLKGVPGGSSSAGGGVPQGGNFTYQFHGDPMATFKMFFGNEDPFSEIFSSFGGGRSGFSHMDVDSDFPGMSFASMMGGGRPGAGHGFSGRSRGGQRQDPPIHHDLSVSLKDVLEGTTKKIKITRRRWNADRSHLVEQEKILDIEIKKGWKAGTKITFQKEGDETVSGNIPADVIFTLKDRTHALFKREGTDVRFHTKISLKDALCGGNITVPALDEQRKLKVPLNGIIKPGSIYRITGEGLPFSKEPHKRGDLIVEFEVLFPPSLSQSDKNKLADILPS</sequence>
<dbReference type="SUPFAM" id="SSF46565">
    <property type="entry name" value="Chaperone J-domain"/>
    <property type="match status" value="1"/>
</dbReference>
<dbReference type="Gene3D" id="2.60.260.20">
    <property type="entry name" value="Urease metallochaperone UreE, N-terminal domain"/>
    <property type="match status" value="2"/>
</dbReference>
<keyword evidence="3" id="KW-0282">Flagellum</keyword>
<dbReference type="GO" id="GO:0007017">
    <property type="term" value="P:microtubule-based process"/>
    <property type="evidence" value="ECO:0007669"/>
    <property type="project" value="UniProtKB-ARBA"/>
</dbReference>
<evidence type="ECO:0000256" key="7">
    <source>
        <dbReference type="ARBA" id="ARBA00056649"/>
    </source>
</evidence>
<evidence type="ECO:0000256" key="13">
    <source>
        <dbReference type="ARBA" id="ARBA00081125"/>
    </source>
</evidence>
<dbReference type="InterPro" id="IPR036869">
    <property type="entry name" value="J_dom_sf"/>
</dbReference>
<dbReference type="CDD" id="cd06257">
    <property type="entry name" value="DnaJ"/>
    <property type="match status" value="1"/>
</dbReference>
<evidence type="ECO:0000259" key="15">
    <source>
        <dbReference type="PROSITE" id="PS50076"/>
    </source>
</evidence>
<feature type="domain" description="J" evidence="15">
    <location>
        <begin position="33"/>
        <end position="97"/>
    </location>
</feature>
<dbReference type="InterPro" id="IPR051339">
    <property type="entry name" value="DnaJ_subfamily_B"/>
</dbReference>
<dbReference type="SMART" id="SM00271">
    <property type="entry name" value="DnaJ"/>
    <property type="match status" value="1"/>
</dbReference>
<dbReference type="InterPro" id="IPR018253">
    <property type="entry name" value="DnaJ_domain_CS"/>
</dbReference>
<reference evidence="16 17" key="1">
    <citation type="submission" date="2024-11" db="EMBL/GenBank/DDBJ databases">
        <title>Adaptive evolution of stress response genes in parasites aligns with host niche diversity.</title>
        <authorList>
            <person name="Hahn C."/>
            <person name="Resl P."/>
        </authorList>
    </citation>
    <scope>NUCLEOTIDE SEQUENCE [LARGE SCALE GENOMIC DNA]</scope>
    <source>
        <strain evidence="16">EGGRZ-B1_66</strain>
        <tissue evidence="16">Body</tissue>
    </source>
</reference>
<dbReference type="AlphaFoldDB" id="A0ABD2QJ31"/>
<dbReference type="PANTHER" id="PTHR24078:SF553">
    <property type="entry name" value="DNAJ HOMOLOG SUBFAMILY B MEMBER 5"/>
    <property type="match status" value="1"/>
</dbReference>
<dbReference type="FunFam" id="2.60.260.20:FF:000006">
    <property type="entry name" value="DnaJ subfamily B member 13"/>
    <property type="match status" value="1"/>
</dbReference>
<keyword evidence="2" id="KW-0970">Cilium biogenesis/degradation</keyword>
<dbReference type="EMBL" id="JBJKFK010000126">
    <property type="protein sequence ID" value="KAL3319555.1"/>
    <property type="molecule type" value="Genomic_DNA"/>
</dbReference>
<keyword evidence="5" id="KW-0143">Chaperone</keyword>
<evidence type="ECO:0000256" key="14">
    <source>
        <dbReference type="SAM" id="MobiDB-lite"/>
    </source>
</evidence>
<dbReference type="PROSITE" id="PS00636">
    <property type="entry name" value="DNAJ_1"/>
    <property type="match status" value="1"/>
</dbReference>
<dbReference type="Gene3D" id="1.10.287.110">
    <property type="entry name" value="DnaJ domain"/>
    <property type="match status" value="1"/>
</dbReference>
<gene>
    <name evidence="16" type="primary">DNAJB4</name>
    <name evidence="16" type="ORF">Ciccas_001787</name>
</gene>
<evidence type="ECO:0000313" key="16">
    <source>
        <dbReference type="EMBL" id="KAL3319555.1"/>
    </source>
</evidence>
<evidence type="ECO:0000256" key="9">
    <source>
        <dbReference type="ARBA" id="ARBA00071910"/>
    </source>
</evidence>
<evidence type="ECO:0000256" key="5">
    <source>
        <dbReference type="ARBA" id="ARBA00023186"/>
    </source>
</evidence>
<evidence type="ECO:0000313" key="17">
    <source>
        <dbReference type="Proteomes" id="UP001626550"/>
    </source>
</evidence>
<dbReference type="GO" id="GO:0030030">
    <property type="term" value="P:cell projection organization"/>
    <property type="evidence" value="ECO:0007669"/>
    <property type="project" value="UniProtKB-KW"/>
</dbReference>
<comment type="subunit">
    <text evidence="8">Homodimer. Component of the axonemal radial spoke complex 1 (RS1), at least composed of spoke head proteins RSPH1, RSPH3, RSPH9 and the cilia-specific component RSPH4A or sperm-specific component RSPH6A, spoke stalk proteins RSPH14, DNAJB13, DYDC1, ROPN1L and NME5, and the anchor protein IQUB. Interacts with SUN5. Interacts with IQUB.</text>
</comment>
<dbReference type="Pfam" id="PF01556">
    <property type="entry name" value="DnaJ_C"/>
    <property type="match status" value="1"/>
</dbReference>
<organism evidence="16 17">
    <name type="scientific">Cichlidogyrus casuarinus</name>
    <dbReference type="NCBI Taxonomy" id="1844966"/>
    <lineage>
        <taxon>Eukaryota</taxon>
        <taxon>Metazoa</taxon>
        <taxon>Spiralia</taxon>
        <taxon>Lophotrochozoa</taxon>
        <taxon>Platyhelminthes</taxon>
        <taxon>Monogenea</taxon>
        <taxon>Monopisthocotylea</taxon>
        <taxon>Dactylogyridea</taxon>
        <taxon>Ancyrocephalidae</taxon>
        <taxon>Cichlidogyrus</taxon>
    </lineage>
</organism>
<dbReference type="InterPro" id="IPR001623">
    <property type="entry name" value="DnaJ_domain"/>
</dbReference>
<comment type="subcellular location">
    <subcellularLocation>
        <location evidence="1">Cell projection</location>
        <location evidence="1">Cilium</location>
        <location evidence="1">Flagellum</location>
    </subcellularLocation>
</comment>
<evidence type="ECO:0000256" key="10">
    <source>
        <dbReference type="ARBA" id="ARBA00075378"/>
    </source>
</evidence>
<keyword evidence="4" id="KW-0969">Cilium</keyword>
<feature type="region of interest" description="Disordered" evidence="14">
    <location>
        <begin position="179"/>
        <end position="201"/>
    </location>
</feature>
<keyword evidence="17" id="KW-1185">Reference proteome</keyword>
<evidence type="ECO:0000256" key="2">
    <source>
        <dbReference type="ARBA" id="ARBA00022794"/>
    </source>
</evidence>
<evidence type="ECO:0000256" key="4">
    <source>
        <dbReference type="ARBA" id="ARBA00023069"/>
    </source>
</evidence>
<keyword evidence="6" id="KW-0966">Cell projection</keyword>
<comment type="function">
    <text evidence="7">Functions as part of axonemal radial spoke complexes that play an important part in the motility of sperm and cilia.</text>
</comment>
<protein>
    <recommendedName>
        <fullName evidence="9">DnaJ homolog subfamily B member 13</fullName>
    </recommendedName>
    <alternativeName>
        <fullName evidence="12">Testis and spermatogenesis cell-related protein 6</fullName>
    </alternativeName>
    <alternativeName>
        <fullName evidence="13">Testis spermatocyte apoptosis-related gene 6 protein</fullName>
    </alternativeName>
    <alternativeName>
        <fullName evidence="10">Testis spermatogenesis apoptosis-related gene 3 protein</fullName>
    </alternativeName>
    <alternativeName>
        <fullName evidence="11">Testis spermatogenesis apoptosis-related gene 6 protein</fullName>
    </alternativeName>
</protein>
<dbReference type="InterPro" id="IPR008971">
    <property type="entry name" value="HSP40/DnaJ_pept-bd"/>
</dbReference>
<evidence type="ECO:0000256" key="6">
    <source>
        <dbReference type="ARBA" id="ARBA00023273"/>
    </source>
</evidence>
<dbReference type="GO" id="GO:0036126">
    <property type="term" value="C:sperm flagellum"/>
    <property type="evidence" value="ECO:0007669"/>
    <property type="project" value="UniProtKB-ARBA"/>
</dbReference>
<dbReference type="PROSITE" id="PS50076">
    <property type="entry name" value="DNAJ_2"/>
    <property type="match status" value="1"/>
</dbReference>
<dbReference type="PANTHER" id="PTHR24078">
    <property type="entry name" value="DNAJ HOMOLOG SUBFAMILY C MEMBER"/>
    <property type="match status" value="1"/>
</dbReference>
<proteinExistence type="predicted"/>
<dbReference type="PRINTS" id="PR00625">
    <property type="entry name" value="JDOMAIN"/>
</dbReference>
<dbReference type="SUPFAM" id="SSF49493">
    <property type="entry name" value="HSP40/DnaJ peptide-binding domain"/>
    <property type="match status" value="2"/>
</dbReference>
<dbReference type="Pfam" id="PF00226">
    <property type="entry name" value="DnaJ"/>
    <property type="match status" value="1"/>
</dbReference>
<dbReference type="InterPro" id="IPR002939">
    <property type="entry name" value="DnaJ_C"/>
</dbReference>
<dbReference type="FunFam" id="2.60.260.20:FF:000002">
    <property type="entry name" value="Dnaj homolog subfamily b member"/>
    <property type="match status" value="1"/>
</dbReference>
<accession>A0ABD2QJ31</accession>
<evidence type="ECO:0000256" key="3">
    <source>
        <dbReference type="ARBA" id="ARBA00022846"/>
    </source>
</evidence>
<comment type="caution">
    <text evidence="16">The sequence shown here is derived from an EMBL/GenBank/DDBJ whole genome shotgun (WGS) entry which is preliminary data.</text>
</comment>